<accession>A0A2W1JAL3</accession>
<name>A0A2W1JAL3_9CYAN</name>
<proteinExistence type="predicted"/>
<organism evidence="1 2">
    <name type="scientific">Acaryochloris thomasi RCC1774</name>
    <dbReference type="NCBI Taxonomy" id="1764569"/>
    <lineage>
        <taxon>Bacteria</taxon>
        <taxon>Bacillati</taxon>
        <taxon>Cyanobacteriota</taxon>
        <taxon>Cyanophyceae</taxon>
        <taxon>Acaryochloridales</taxon>
        <taxon>Acaryochloridaceae</taxon>
        <taxon>Acaryochloris</taxon>
        <taxon>Acaryochloris thomasi</taxon>
    </lineage>
</organism>
<evidence type="ECO:0000313" key="2">
    <source>
        <dbReference type="Proteomes" id="UP000248857"/>
    </source>
</evidence>
<dbReference type="AlphaFoldDB" id="A0A2W1JAL3"/>
<dbReference type="OrthoDB" id="1097953at2"/>
<dbReference type="Proteomes" id="UP000248857">
    <property type="component" value="Unassembled WGS sequence"/>
</dbReference>
<dbReference type="RefSeq" id="WP_110988476.1">
    <property type="nucleotide sequence ID" value="NZ_CAWNWM010000023.1"/>
</dbReference>
<gene>
    <name evidence="1" type="ORF">C1752_08480</name>
</gene>
<dbReference type="EMBL" id="PQWO01000023">
    <property type="protein sequence ID" value="PZD71038.1"/>
    <property type="molecule type" value="Genomic_DNA"/>
</dbReference>
<sequence>MNLKQFISETLIQITEGIEEAQKSRRTEQIRINPKSSGGINVVTPTLYTDENGTSVFPVTFDVAISAGDRDGVKTLGINVLNGGGNCKDPPEESKSSVSRVTFTVPIAYPLKKAE</sequence>
<keyword evidence="2" id="KW-1185">Reference proteome</keyword>
<evidence type="ECO:0000313" key="1">
    <source>
        <dbReference type="EMBL" id="PZD71038.1"/>
    </source>
</evidence>
<protein>
    <submittedName>
        <fullName evidence="1">Uncharacterized protein</fullName>
    </submittedName>
</protein>
<reference evidence="1 2" key="1">
    <citation type="journal article" date="2018" name="Sci. Rep.">
        <title>A novel species of the marine cyanobacterium Acaryochloris with a unique pigment content and lifestyle.</title>
        <authorList>
            <person name="Partensky F."/>
            <person name="Six C."/>
            <person name="Ratin M."/>
            <person name="Garczarek L."/>
            <person name="Vaulot D."/>
            <person name="Probert I."/>
            <person name="Calteau A."/>
            <person name="Gourvil P."/>
            <person name="Marie D."/>
            <person name="Grebert T."/>
            <person name="Bouchier C."/>
            <person name="Le Panse S."/>
            <person name="Gachenot M."/>
            <person name="Rodriguez F."/>
            <person name="Garrido J.L."/>
        </authorList>
    </citation>
    <scope>NUCLEOTIDE SEQUENCE [LARGE SCALE GENOMIC DNA]</scope>
    <source>
        <strain evidence="1 2">RCC1774</strain>
    </source>
</reference>
<comment type="caution">
    <text evidence="1">The sequence shown here is derived from an EMBL/GenBank/DDBJ whole genome shotgun (WGS) entry which is preliminary data.</text>
</comment>